<evidence type="ECO:0000256" key="8">
    <source>
        <dbReference type="ARBA" id="ARBA00041617"/>
    </source>
</evidence>
<dbReference type="InterPro" id="IPR052482">
    <property type="entry name" value="mtLSU_mL37"/>
</dbReference>
<dbReference type="EMBL" id="LJIJ01000060">
    <property type="protein sequence ID" value="ODN03880.1"/>
    <property type="molecule type" value="Genomic_DNA"/>
</dbReference>
<name>A0A1D2NF31_ORCCI</name>
<evidence type="ECO:0000256" key="5">
    <source>
        <dbReference type="ARBA" id="ARBA00023274"/>
    </source>
</evidence>
<organism evidence="9 10">
    <name type="scientific">Orchesella cincta</name>
    <name type="common">Springtail</name>
    <name type="synonym">Podura cincta</name>
    <dbReference type="NCBI Taxonomy" id="48709"/>
    <lineage>
        <taxon>Eukaryota</taxon>
        <taxon>Metazoa</taxon>
        <taxon>Ecdysozoa</taxon>
        <taxon>Arthropoda</taxon>
        <taxon>Hexapoda</taxon>
        <taxon>Collembola</taxon>
        <taxon>Entomobryomorpha</taxon>
        <taxon>Entomobryoidea</taxon>
        <taxon>Orchesellidae</taxon>
        <taxon>Orchesellinae</taxon>
        <taxon>Orchesella</taxon>
    </lineage>
</organism>
<protein>
    <recommendedName>
        <fullName evidence="7">Large ribosomal subunit protein mL37</fullName>
    </recommendedName>
    <alternativeName>
        <fullName evidence="8">39S ribosomal protein L37, mitochondrial</fullName>
    </alternativeName>
</protein>
<dbReference type="OrthoDB" id="5835618at2759"/>
<evidence type="ECO:0000256" key="2">
    <source>
        <dbReference type="ARBA" id="ARBA00022946"/>
    </source>
</evidence>
<evidence type="ECO:0000256" key="1">
    <source>
        <dbReference type="ARBA" id="ARBA00004173"/>
    </source>
</evidence>
<evidence type="ECO:0000256" key="4">
    <source>
        <dbReference type="ARBA" id="ARBA00023128"/>
    </source>
</evidence>
<comment type="subcellular location">
    <subcellularLocation>
        <location evidence="1">Mitochondrion</location>
    </subcellularLocation>
</comment>
<sequence length="424" mass="49079">MRFTASLLNPRMWINMRGKAWYRFRKRAIPDDANFKRIIAAGYNVVDANEYVKPLSPLYTDYDSLPDLKPTYPVPPKNDRNNPDWHDEICKVFDANVFPIEGVQQALAFTKGVRMSSELPGPILERADSIKFSEEEDKMAQRIVQQAFLWDSYLEKLPIVKHPDYPSLNPRRVYGIPLKRSNEIVFKNFLRLIESKVSPSISLSRMMAPEEELRVNLERHNSRVQFRLTPIVNMVSTGLLKPILSKQEVEDTQHLPLTDIYPFLSTANMEEVNVYKEADHFAIQPQNKFPYIHTSAFSHHIPGSHIHLHPRWNDDRFMGATIMTNFATALLMAKRKYGPEVPKILPEPVTTQMVHMTGKEFQFCVLQLNTLDLEDSSPTSIKNNVWITEKIDLYSELQNYYGKEIFEGYNPEILKLVAGMYLST</sequence>
<gene>
    <name evidence="9" type="ORF">Ocin01_02783</name>
</gene>
<evidence type="ECO:0000256" key="6">
    <source>
        <dbReference type="ARBA" id="ARBA00037985"/>
    </source>
</evidence>
<dbReference type="Proteomes" id="UP000094527">
    <property type="component" value="Unassembled WGS sequence"/>
</dbReference>
<comment type="caution">
    <text evidence="9">The sequence shown here is derived from an EMBL/GenBank/DDBJ whole genome shotgun (WGS) entry which is preliminary data.</text>
</comment>
<accession>A0A1D2NF31</accession>
<dbReference type="GO" id="GO:1990904">
    <property type="term" value="C:ribonucleoprotein complex"/>
    <property type="evidence" value="ECO:0007669"/>
    <property type="project" value="UniProtKB-KW"/>
</dbReference>
<dbReference type="InterPro" id="IPR010793">
    <property type="entry name" value="Ribosomal_mL37/mL65"/>
</dbReference>
<dbReference type="GO" id="GO:0006412">
    <property type="term" value="P:translation"/>
    <property type="evidence" value="ECO:0007669"/>
    <property type="project" value="InterPro"/>
</dbReference>
<comment type="similarity">
    <text evidence="6">Belongs to the mitochondrion-specific ribosomal protein mL37 family.</text>
</comment>
<reference evidence="9 10" key="1">
    <citation type="journal article" date="2016" name="Genome Biol. Evol.">
        <title>Gene Family Evolution Reflects Adaptation to Soil Environmental Stressors in the Genome of the Collembolan Orchesella cincta.</title>
        <authorList>
            <person name="Faddeeva-Vakhrusheva A."/>
            <person name="Derks M.F."/>
            <person name="Anvar S.Y."/>
            <person name="Agamennone V."/>
            <person name="Suring W."/>
            <person name="Smit S."/>
            <person name="van Straalen N.M."/>
            <person name="Roelofs D."/>
        </authorList>
    </citation>
    <scope>NUCLEOTIDE SEQUENCE [LARGE SCALE GENOMIC DNA]</scope>
    <source>
        <tissue evidence="9">Mixed pool</tissue>
    </source>
</reference>
<dbReference type="PANTHER" id="PTHR15889:SF2">
    <property type="entry name" value="LARGE RIBOSOMAL SUBUNIT PROTEIN ML37"/>
    <property type="match status" value="1"/>
</dbReference>
<dbReference type="GO" id="GO:0003735">
    <property type="term" value="F:structural constituent of ribosome"/>
    <property type="evidence" value="ECO:0007669"/>
    <property type="project" value="InterPro"/>
</dbReference>
<keyword evidence="2" id="KW-0809">Transit peptide</keyword>
<evidence type="ECO:0000256" key="3">
    <source>
        <dbReference type="ARBA" id="ARBA00022980"/>
    </source>
</evidence>
<keyword evidence="10" id="KW-1185">Reference proteome</keyword>
<evidence type="ECO:0000313" key="10">
    <source>
        <dbReference type="Proteomes" id="UP000094527"/>
    </source>
</evidence>
<dbReference type="GO" id="GO:0005840">
    <property type="term" value="C:ribosome"/>
    <property type="evidence" value="ECO:0007669"/>
    <property type="project" value="UniProtKB-KW"/>
</dbReference>
<dbReference type="OMA" id="EPHIIVQ"/>
<keyword evidence="5" id="KW-0687">Ribonucleoprotein</keyword>
<keyword evidence="4" id="KW-0496">Mitochondrion</keyword>
<evidence type="ECO:0000313" key="9">
    <source>
        <dbReference type="EMBL" id="ODN03880.1"/>
    </source>
</evidence>
<proteinExistence type="inferred from homology"/>
<dbReference type="AlphaFoldDB" id="A0A1D2NF31"/>
<dbReference type="GO" id="GO:0005739">
    <property type="term" value="C:mitochondrion"/>
    <property type="evidence" value="ECO:0007669"/>
    <property type="project" value="UniProtKB-SubCell"/>
</dbReference>
<keyword evidence="3 9" id="KW-0689">Ribosomal protein</keyword>
<dbReference type="Pfam" id="PF07147">
    <property type="entry name" value="PDCD9"/>
    <property type="match status" value="1"/>
</dbReference>
<dbReference type="STRING" id="48709.A0A1D2NF31"/>
<evidence type="ECO:0000256" key="7">
    <source>
        <dbReference type="ARBA" id="ARBA00039442"/>
    </source>
</evidence>
<dbReference type="PANTHER" id="PTHR15889">
    <property type="entry name" value="MITOCHONDRIAL RIBOSOMAL PROTEIN L37"/>
    <property type="match status" value="1"/>
</dbReference>